<dbReference type="Gene3D" id="1.25.40.390">
    <property type="match status" value="1"/>
</dbReference>
<dbReference type="EMBL" id="UGYW01000002">
    <property type="protein sequence ID" value="SUJ24446.1"/>
    <property type="molecule type" value="Genomic_DNA"/>
</dbReference>
<evidence type="ECO:0000313" key="2">
    <source>
        <dbReference type="Proteomes" id="UP000254893"/>
    </source>
</evidence>
<evidence type="ECO:0000313" key="1">
    <source>
        <dbReference type="EMBL" id="SUJ24446.1"/>
    </source>
</evidence>
<protein>
    <submittedName>
        <fullName evidence="1">Starch-binding associating with outer membrane</fullName>
    </submittedName>
</protein>
<name>A0A380CPR7_SPHSI</name>
<dbReference type="InterPro" id="IPR041662">
    <property type="entry name" value="SusD-like_2"/>
</dbReference>
<dbReference type="SUPFAM" id="SSF48452">
    <property type="entry name" value="TPR-like"/>
    <property type="match status" value="1"/>
</dbReference>
<dbReference type="Proteomes" id="UP000254893">
    <property type="component" value="Unassembled WGS sequence"/>
</dbReference>
<gene>
    <name evidence="1" type="ORF">NCTC11388_03550</name>
</gene>
<sequence>MIKIFFVMKTYAIYTFFLVLGCLSLNSCQKFEDLQKDPAAVYTPAPKLIMTSILMRAHDAPWSEDHRHNQYMTQNEAYYSGQTYGWTTGSYDNHYNILRDVYRMEKEAIQTGDRGGIYLTMAKFFKAYFYYRATSMFGEIPMSEAMQGESNNNFSPKYNTQEEIFAQILTWLDEANAELSGNTSGGNSLEGDFFFNGNLNKWQKTVNSFKLRVLVSLSKRANDAPALRVKERFAELLNNPAKYPLILTNDDNFQLLYNSINPYPLWPADGIIIKRDIRNTLGATYVNILRNTKDPRLMIQALPASGITADPANPFSVYQGGSTGDLQSTLLRQAGDGKLSMINFDYWLSSPSGIPSVQLGAAEVHFALAEGINRGWATGDAAAHFQSGIRTSMSFYGVNSDKTEAFLKANPYVGNTAAGLDQILTQKYVAFFENSGKQAYFEQRRTGIPVFSVGPANANNNEIPKRWAYPTTEYSTNEVNLKESLQRQFKGSDTQNDIMWIIK</sequence>
<dbReference type="InterPro" id="IPR011990">
    <property type="entry name" value="TPR-like_helical_dom_sf"/>
</dbReference>
<proteinExistence type="predicted"/>
<dbReference type="PROSITE" id="PS51257">
    <property type="entry name" value="PROKAR_LIPOPROTEIN"/>
    <property type="match status" value="1"/>
</dbReference>
<dbReference type="Pfam" id="PF12771">
    <property type="entry name" value="SusD-like_2"/>
    <property type="match status" value="1"/>
</dbReference>
<accession>A0A380CPR7</accession>
<reference evidence="1 2" key="1">
    <citation type="submission" date="2018-06" db="EMBL/GenBank/DDBJ databases">
        <authorList>
            <consortium name="Pathogen Informatics"/>
            <person name="Doyle S."/>
        </authorList>
    </citation>
    <scope>NUCLEOTIDE SEQUENCE [LARGE SCALE GENOMIC DNA]</scope>
    <source>
        <strain evidence="1 2">NCTC11388</strain>
    </source>
</reference>
<organism evidence="1 2">
    <name type="scientific">Sphingobacterium spiritivorum</name>
    <name type="common">Flavobacterium spiritivorum</name>
    <dbReference type="NCBI Taxonomy" id="258"/>
    <lineage>
        <taxon>Bacteria</taxon>
        <taxon>Pseudomonadati</taxon>
        <taxon>Bacteroidota</taxon>
        <taxon>Sphingobacteriia</taxon>
        <taxon>Sphingobacteriales</taxon>
        <taxon>Sphingobacteriaceae</taxon>
        <taxon>Sphingobacterium</taxon>
    </lineage>
</organism>
<dbReference type="AlphaFoldDB" id="A0A380CPR7"/>